<dbReference type="KEGG" id="hhl:Halha_1645"/>
<evidence type="ECO:0000256" key="6">
    <source>
        <dbReference type="SAM" id="Phobius"/>
    </source>
</evidence>
<feature type="transmembrane region" description="Helical" evidence="6">
    <location>
        <begin position="218"/>
        <end position="241"/>
    </location>
</feature>
<feature type="transmembrane region" description="Helical" evidence="6">
    <location>
        <begin position="315"/>
        <end position="333"/>
    </location>
</feature>
<dbReference type="GO" id="GO:0005886">
    <property type="term" value="C:plasma membrane"/>
    <property type="evidence" value="ECO:0007669"/>
    <property type="project" value="UniProtKB-SubCell"/>
</dbReference>
<name>L0KBW2_HALHC</name>
<reference evidence="9" key="1">
    <citation type="submission" date="2012-02" db="EMBL/GenBank/DDBJ databases">
        <title>The complete genome of Halobacteroides halobius DSM 5150.</title>
        <authorList>
            <person name="Lucas S."/>
            <person name="Copeland A."/>
            <person name="Lapidus A."/>
            <person name="Glavina del Rio T."/>
            <person name="Dalin E."/>
            <person name="Tice H."/>
            <person name="Bruce D."/>
            <person name="Goodwin L."/>
            <person name="Pitluck S."/>
            <person name="Peters L."/>
            <person name="Mikhailova N."/>
            <person name="Gu W."/>
            <person name="Kyrpides N."/>
            <person name="Mavromatis K."/>
            <person name="Ivanova N."/>
            <person name="Brettin T."/>
            <person name="Detter J.C."/>
            <person name="Han C."/>
            <person name="Larimer F."/>
            <person name="Land M."/>
            <person name="Hauser L."/>
            <person name="Markowitz V."/>
            <person name="Cheng J.-F."/>
            <person name="Hugenholtz P."/>
            <person name="Woyke T."/>
            <person name="Wu D."/>
            <person name="Tindall B."/>
            <person name="Pomrenke H."/>
            <person name="Brambilla E."/>
            <person name="Klenk H.-P."/>
            <person name="Eisen J.A."/>
        </authorList>
    </citation>
    <scope>NUCLEOTIDE SEQUENCE [LARGE SCALE GENOMIC DNA]</scope>
    <source>
        <strain evidence="9">ATCC 35273 / DSM 5150 / MD-1</strain>
    </source>
</reference>
<feature type="transmembrane region" description="Helical" evidence="6">
    <location>
        <begin position="136"/>
        <end position="156"/>
    </location>
</feature>
<dbReference type="eggNOG" id="COG1757">
    <property type="taxonomic scope" value="Bacteria"/>
</dbReference>
<feature type="transmembrane region" description="Helical" evidence="6">
    <location>
        <begin position="385"/>
        <end position="403"/>
    </location>
</feature>
<sequence>MKKQEWKRWFFIFVGVVSFSFLLSSVGFANESTSKHFGILSLVPAVLSLSLAFITRRVVPSLFLGVVAGGIISGNINIVQAFLIPSLGSAGYAKILLVYLWCLGGLIGIWTKTGGAQKFARWAGQKIVTGRRSAKFFAWLMGVLFHQGGTISTILAGSTVRPICDEEKVSHEELSYIVDSTASPIATLIPFNAWPLYIAGLVAGTIPLIPNEEVGLEFFFRAIPFNFYAWIAITFTFLLAWEKAPFVGKRMKEAMKRVKETGKLNRDGAEPLTAEELTEVHVPENYETSLLDFIIPIGTLLGVGVIPKFLVGEMYISEAFLLSVIMAMITAGVKGMNLDDIIDGFVDGAKGVTIGAIILGLAVTLGNVSESLGTAVYIVEATKAIIIPTLLPAIYMALCMLIAFAVGTSWGTYAVMFPIAMPLAYAVNPDPMFVTLCFSAVTGGSIYGDQCSPISDTTIMSSLACGADLMDHVYTQLPQASVAAGLSMVLYTIFTAVLC</sequence>
<dbReference type="Pfam" id="PF03553">
    <property type="entry name" value="Na_H_antiporter"/>
    <property type="match status" value="1"/>
</dbReference>
<evidence type="ECO:0000256" key="1">
    <source>
        <dbReference type="ARBA" id="ARBA00004651"/>
    </source>
</evidence>
<evidence type="ECO:0000259" key="7">
    <source>
        <dbReference type="Pfam" id="PF03553"/>
    </source>
</evidence>
<feature type="domain" description="Na+/H+ antiporter NhaC-like C-terminal" evidence="7">
    <location>
        <begin position="186"/>
        <end position="494"/>
    </location>
</feature>
<evidence type="ECO:0000256" key="2">
    <source>
        <dbReference type="ARBA" id="ARBA00022475"/>
    </source>
</evidence>
<keyword evidence="5 6" id="KW-0472">Membrane</keyword>
<dbReference type="PANTHER" id="PTHR43478">
    <property type="entry name" value="NA+/H+ ANTIPORTER-RELATED"/>
    <property type="match status" value="1"/>
</dbReference>
<dbReference type="RefSeq" id="WP_015327299.1">
    <property type="nucleotide sequence ID" value="NC_019978.1"/>
</dbReference>
<accession>L0KBW2</accession>
<dbReference type="OrthoDB" id="9762978at2"/>
<keyword evidence="2" id="KW-1003">Cell membrane</keyword>
<feature type="transmembrane region" description="Helical" evidence="6">
    <location>
        <begin position="345"/>
        <end position="365"/>
    </location>
</feature>
<protein>
    <submittedName>
        <fullName evidence="8">Na+/H+ antiporter</fullName>
    </submittedName>
</protein>
<dbReference type="AlphaFoldDB" id="L0KBW2"/>
<feature type="transmembrane region" description="Helical" evidence="6">
    <location>
        <begin position="9"/>
        <end position="30"/>
    </location>
</feature>
<evidence type="ECO:0000256" key="3">
    <source>
        <dbReference type="ARBA" id="ARBA00022692"/>
    </source>
</evidence>
<feature type="transmembrane region" description="Helical" evidence="6">
    <location>
        <begin position="480"/>
        <end position="498"/>
    </location>
</feature>
<evidence type="ECO:0000313" key="8">
    <source>
        <dbReference type="EMBL" id="AGB41583.1"/>
    </source>
</evidence>
<feature type="transmembrane region" description="Helical" evidence="6">
    <location>
        <begin position="96"/>
        <end position="115"/>
    </location>
</feature>
<dbReference type="Proteomes" id="UP000010880">
    <property type="component" value="Chromosome"/>
</dbReference>
<keyword evidence="4 6" id="KW-1133">Transmembrane helix</keyword>
<feature type="transmembrane region" description="Helical" evidence="6">
    <location>
        <begin position="290"/>
        <end position="309"/>
    </location>
</feature>
<feature type="transmembrane region" description="Helical" evidence="6">
    <location>
        <begin position="62"/>
        <end position="84"/>
    </location>
</feature>
<evidence type="ECO:0000256" key="4">
    <source>
        <dbReference type="ARBA" id="ARBA00022989"/>
    </source>
</evidence>
<dbReference type="PANTHER" id="PTHR43478:SF1">
    <property type="entry name" value="NA+_H+ ANTIPORTER NHAC-LIKE C-TERMINAL DOMAIN-CONTAINING PROTEIN"/>
    <property type="match status" value="1"/>
</dbReference>
<dbReference type="HOGENOM" id="CLU_018751_2_0_9"/>
<keyword evidence="3 6" id="KW-0812">Transmembrane</keyword>
<dbReference type="InterPro" id="IPR018461">
    <property type="entry name" value="Na/H_Antiport_NhaC-like_C"/>
</dbReference>
<dbReference type="PATRIC" id="fig|748449.3.peg.1597"/>
<organism evidence="8 9">
    <name type="scientific">Halobacteroides halobius (strain ATCC 35273 / DSM 5150 / MD-1)</name>
    <dbReference type="NCBI Taxonomy" id="748449"/>
    <lineage>
        <taxon>Bacteria</taxon>
        <taxon>Bacillati</taxon>
        <taxon>Bacillota</taxon>
        <taxon>Clostridia</taxon>
        <taxon>Halanaerobiales</taxon>
        <taxon>Halobacteroidaceae</taxon>
        <taxon>Halobacteroides</taxon>
    </lineage>
</organism>
<evidence type="ECO:0000256" key="5">
    <source>
        <dbReference type="ARBA" id="ARBA00023136"/>
    </source>
</evidence>
<keyword evidence="9" id="KW-1185">Reference proteome</keyword>
<dbReference type="EMBL" id="CP003359">
    <property type="protein sequence ID" value="AGB41583.1"/>
    <property type="molecule type" value="Genomic_DNA"/>
</dbReference>
<evidence type="ECO:0000313" key="9">
    <source>
        <dbReference type="Proteomes" id="UP000010880"/>
    </source>
</evidence>
<gene>
    <name evidence="8" type="ordered locus">Halha_1645</name>
</gene>
<proteinExistence type="predicted"/>
<comment type="subcellular location">
    <subcellularLocation>
        <location evidence="1">Cell membrane</location>
        <topology evidence="1">Multi-pass membrane protein</topology>
    </subcellularLocation>
</comment>
<dbReference type="STRING" id="748449.Halha_1645"/>
<feature type="transmembrane region" description="Helical" evidence="6">
    <location>
        <begin position="36"/>
        <end position="55"/>
    </location>
</feature>